<feature type="domain" description="Histidine kinase" evidence="18">
    <location>
        <begin position="866"/>
        <end position="1087"/>
    </location>
</feature>
<evidence type="ECO:0000256" key="14">
    <source>
        <dbReference type="ARBA" id="ARBA00070152"/>
    </source>
</evidence>
<dbReference type="PROSITE" id="PS50894">
    <property type="entry name" value="HPT"/>
    <property type="match status" value="1"/>
</dbReference>
<accession>A0A1N7RLV8</accession>
<feature type="domain" description="HPt" evidence="20">
    <location>
        <begin position="1402"/>
        <end position="1503"/>
    </location>
</feature>
<dbReference type="GO" id="GO:0005524">
    <property type="term" value="F:ATP binding"/>
    <property type="evidence" value="ECO:0007669"/>
    <property type="project" value="UniProtKB-KW"/>
</dbReference>
<dbReference type="GO" id="GO:0000155">
    <property type="term" value="F:phosphorelay sensor kinase activity"/>
    <property type="evidence" value="ECO:0007669"/>
    <property type="project" value="InterPro"/>
</dbReference>
<dbReference type="SMART" id="SM00387">
    <property type="entry name" value="HATPase_c"/>
    <property type="match status" value="1"/>
</dbReference>
<dbReference type="PROSITE" id="PS50110">
    <property type="entry name" value="RESPONSE_REGULATORY"/>
    <property type="match status" value="1"/>
</dbReference>
<dbReference type="SMART" id="SM00062">
    <property type="entry name" value="PBPb"/>
    <property type="match status" value="2"/>
</dbReference>
<dbReference type="CDD" id="cd01007">
    <property type="entry name" value="PBP2_BvgS_HisK_like"/>
    <property type="match status" value="2"/>
</dbReference>
<dbReference type="InterPro" id="IPR008207">
    <property type="entry name" value="Sig_transdc_His_kin_Hpt_dom"/>
</dbReference>
<evidence type="ECO:0000256" key="11">
    <source>
        <dbReference type="ARBA" id="ARBA00058004"/>
    </source>
</evidence>
<dbReference type="InterPro" id="IPR000014">
    <property type="entry name" value="PAS"/>
</dbReference>
<dbReference type="SUPFAM" id="SSF55874">
    <property type="entry name" value="ATPase domain of HSP90 chaperone/DNA topoisomerase II/histidine kinase"/>
    <property type="match status" value="1"/>
</dbReference>
<reference evidence="21 22" key="1">
    <citation type="submission" date="2016-12" db="EMBL/GenBank/DDBJ databases">
        <authorList>
            <person name="Song W.-J."/>
            <person name="Kurnit D.M."/>
        </authorList>
    </citation>
    <scope>NUCLEOTIDE SEQUENCE [LARGE SCALE GENOMIC DNA]</scope>
    <source>
        <strain evidence="21 22">STM7296</strain>
    </source>
</reference>
<dbReference type="SMART" id="SM00388">
    <property type="entry name" value="HisKA"/>
    <property type="match status" value="1"/>
</dbReference>
<dbReference type="FunFam" id="3.30.565.10:FF:000010">
    <property type="entry name" value="Sensor histidine kinase RcsC"/>
    <property type="match status" value="1"/>
</dbReference>
<dbReference type="Pfam" id="PF00497">
    <property type="entry name" value="SBP_bac_3"/>
    <property type="match status" value="2"/>
</dbReference>
<feature type="signal peptide" evidence="17">
    <location>
        <begin position="1"/>
        <end position="48"/>
    </location>
</feature>
<evidence type="ECO:0000256" key="2">
    <source>
        <dbReference type="ARBA" id="ARBA00012438"/>
    </source>
</evidence>
<dbReference type="InterPro" id="IPR035965">
    <property type="entry name" value="PAS-like_dom_sf"/>
</dbReference>
<dbReference type="Pfam" id="PF00512">
    <property type="entry name" value="HisKA"/>
    <property type="match status" value="1"/>
</dbReference>
<dbReference type="SUPFAM" id="SSF55785">
    <property type="entry name" value="PYP-like sensor domain (PAS domain)"/>
    <property type="match status" value="1"/>
</dbReference>
<dbReference type="SUPFAM" id="SSF47384">
    <property type="entry name" value="Homodimeric domain of signal transducing histidine kinase"/>
    <property type="match status" value="1"/>
</dbReference>
<dbReference type="InterPro" id="IPR001789">
    <property type="entry name" value="Sig_transdc_resp-reg_receiver"/>
</dbReference>
<sequence>MSRERFPVRFVSLSVHLRQRIAVTRVRWHMSLCALALLLWVAAQTACAAEPSIAEPPRSGARPPAALAFPAKLTVGVLVGGWPPFDVLQDGRLTGVSGDYLRALVGPSVVIEARTFADMPHLLAAACTGDVDVLTSLARTPEREHCVNFTAPYFHSSTSVVARRDGVRYASRADLTGARIAIERGFALERPIRESLPRAEINAFASTRAALSAVVRGEADAYLGFTPTVRYELATEEFRGLHVAFEEAGKTADLRFGVPRNGHALRDQLDRALASMNPAESAAIRVRWLSGNFNAEPAAARPLELTPEEKAWLRTLPPLQIGFDDNWPPFSYVDESGRPAGLTADYLAYLSRTLGIVFNRARLPDWPAAVEAFQRGELAMLSTASNNGPTLKNAEHSRAYESYPLAIVGRSGEPVARSFDEFTLRRIVIPAHVAGSVPHVFDAIAPDRIVVAPSLVDALKMVANNEADVLVGNVAAVDYQLKRRYGGVLKILGTLGESDSLDFAVRSDLRPLVGLIDRALLAMPASEKRRIRQKWVTGTVPDEGLGRMSAVRLLPVLIGVGVVLLVTLRAYLLLQREVRLRKKTERELALQLNFQETMMRTVPYALMAQDLEGRYIAVNRAYEEACGTNRKAILGRTTMDVQAWGEANSRVLDEMTRGILQNGRIAEVELQFASSTGDMRHGLFWTSVCHGSDGQPFCLVGTMVDITNIRRAEMLARETELRLFEVTRSLPAVVFQLRRTAGGAYSFPYIGGDTRHLLGEMDVSLSHRAQVDFSRVADQDRPFVQAELERSARSATPVHMEFRLKSRQQLKWVRAELVPRREADGGVVWSGYWVDASVERARSEELARARDLAEAASRAKDDFFAMMSHEIRTPMNGVLGLVEVLERTPLNTDQGEMLSMIHESAGALLQILDDLLDYSKIEAGRLTLEAEPLDIRELVDNAVGLLAGRAHEKGLKVRVDIAPPTAAMLRGDSVRLRQILFNLLGNAIKFTPKGEVGVEVSVVDQSSAGQTLEMSVADTGIGIAPEVQASLFEPFVQAESSTTRRFGGTGLGLTICSKLIDLMNGTLTLRSEPGCGTCIVVRLSMPVEAQCYYVSGLRGKRGIVATGDQRVGRALMHFGEALGLELRRVAPDAAELADRAVLANVDLLFVTEGVQLPASVGPRTHIIYLTETPMPTGYRIFDDQVRVSVNPISWRGLSAACAAVMTGLPAVAPPAAGLPHTPEGVAPPDREQAIASGRLILVAEDHPVNQELIRHQLALLGFACDVASDGVEALAALERTRYGCLITDCHMPNLSGYELTRRIREAERGGTHRLPILGITANTAPDDLNLCRDAGMDDSLVKPTRLATLRDYLSRWFGTDSASQSAPVETASAPEMVDPTGQDGEQPFMSIDITHMTQLWGSESTVKVLLSSFVSSVREDIQSLLPLLEDVEDVEIARVREWLHRVEGAASVLQYPPLANALDEYRRNVAGKSPEGVRSDGLALIGKCNAMLDRIEQQAALLA</sequence>
<evidence type="ECO:0000256" key="8">
    <source>
        <dbReference type="ARBA" id="ARBA00022840"/>
    </source>
</evidence>
<keyword evidence="10" id="KW-0843">Virulence</keyword>
<name>A0A1N7RLV8_9BURK</name>
<dbReference type="Proteomes" id="UP000187012">
    <property type="component" value="Unassembled WGS sequence"/>
</dbReference>
<dbReference type="InterPro" id="IPR001638">
    <property type="entry name" value="Solute-binding_3/MltF_N"/>
</dbReference>
<dbReference type="FunFam" id="1.10.287.130:FF:000002">
    <property type="entry name" value="Two-component osmosensing histidine kinase"/>
    <property type="match status" value="1"/>
</dbReference>
<evidence type="ECO:0000256" key="1">
    <source>
        <dbReference type="ARBA" id="ARBA00000085"/>
    </source>
</evidence>
<keyword evidence="22" id="KW-1185">Reference proteome</keyword>
<dbReference type="InterPro" id="IPR005467">
    <property type="entry name" value="His_kinase_dom"/>
</dbReference>
<organism evidence="21 22">
    <name type="scientific">Paraburkholderia ribeironis</name>
    <dbReference type="NCBI Taxonomy" id="1247936"/>
    <lineage>
        <taxon>Bacteria</taxon>
        <taxon>Pseudomonadati</taxon>
        <taxon>Pseudomonadota</taxon>
        <taxon>Betaproteobacteria</taxon>
        <taxon>Burkholderiales</taxon>
        <taxon>Burkholderiaceae</taxon>
        <taxon>Paraburkholderia</taxon>
    </lineage>
</organism>
<keyword evidence="7" id="KW-0418">Kinase</keyword>
<evidence type="ECO:0000256" key="13">
    <source>
        <dbReference type="ARBA" id="ARBA00068150"/>
    </source>
</evidence>
<proteinExistence type="predicted"/>
<gene>
    <name evidence="21" type="ORF">BN2475_70079</name>
</gene>
<evidence type="ECO:0000256" key="17">
    <source>
        <dbReference type="SAM" id="SignalP"/>
    </source>
</evidence>
<dbReference type="Gene3D" id="1.10.287.130">
    <property type="match status" value="1"/>
</dbReference>
<dbReference type="SMART" id="SM00448">
    <property type="entry name" value="REC"/>
    <property type="match status" value="1"/>
</dbReference>
<dbReference type="SUPFAM" id="SSF47226">
    <property type="entry name" value="Histidine-containing phosphotransfer domain, HPT domain"/>
    <property type="match status" value="1"/>
</dbReference>
<evidence type="ECO:0000313" key="22">
    <source>
        <dbReference type="Proteomes" id="UP000187012"/>
    </source>
</evidence>
<evidence type="ECO:0000256" key="7">
    <source>
        <dbReference type="ARBA" id="ARBA00022777"/>
    </source>
</evidence>
<dbReference type="Gene3D" id="3.40.190.10">
    <property type="entry name" value="Periplasmic binding protein-like II"/>
    <property type="match status" value="4"/>
</dbReference>
<keyword evidence="6" id="KW-0547">Nucleotide-binding</keyword>
<dbReference type="Pfam" id="PF08448">
    <property type="entry name" value="PAS_4"/>
    <property type="match status" value="1"/>
</dbReference>
<dbReference type="CDD" id="cd00082">
    <property type="entry name" value="HisKA"/>
    <property type="match status" value="1"/>
</dbReference>
<dbReference type="Gene3D" id="3.40.50.2300">
    <property type="match status" value="1"/>
</dbReference>
<evidence type="ECO:0000256" key="5">
    <source>
        <dbReference type="ARBA" id="ARBA00022729"/>
    </source>
</evidence>
<feature type="modified residue" description="4-aspartylphosphate" evidence="16">
    <location>
        <position position="1288"/>
    </location>
</feature>
<dbReference type="EMBL" id="CYGX02000007">
    <property type="protein sequence ID" value="SIT36092.1"/>
    <property type="molecule type" value="Genomic_DNA"/>
</dbReference>
<keyword evidence="5 17" id="KW-0732">Signal</keyword>
<dbReference type="CDD" id="cd17546">
    <property type="entry name" value="REC_hyHK_CKI1_RcsC-like"/>
    <property type="match status" value="1"/>
</dbReference>
<evidence type="ECO:0000259" key="18">
    <source>
        <dbReference type="PROSITE" id="PS50109"/>
    </source>
</evidence>
<dbReference type="Gene3D" id="3.30.450.20">
    <property type="entry name" value="PAS domain"/>
    <property type="match status" value="2"/>
</dbReference>
<dbReference type="NCBIfam" id="TIGR00229">
    <property type="entry name" value="sensory_box"/>
    <property type="match status" value="1"/>
</dbReference>
<dbReference type="PANTHER" id="PTHR45339:SF5">
    <property type="entry name" value="HISTIDINE KINASE"/>
    <property type="match status" value="1"/>
</dbReference>
<evidence type="ECO:0000256" key="10">
    <source>
        <dbReference type="ARBA" id="ARBA00023026"/>
    </source>
</evidence>
<dbReference type="PANTHER" id="PTHR45339">
    <property type="entry name" value="HYBRID SIGNAL TRANSDUCTION HISTIDINE KINASE J"/>
    <property type="match status" value="1"/>
</dbReference>
<evidence type="ECO:0000256" key="15">
    <source>
        <dbReference type="PROSITE-ProRule" id="PRU00110"/>
    </source>
</evidence>
<evidence type="ECO:0000256" key="9">
    <source>
        <dbReference type="ARBA" id="ARBA00023012"/>
    </source>
</evidence>
<evidence type="ECO:0000256" key="6">
    <source>
        <dbReference type="ARBA" id="ARBA00022741"/>
    </source>
</evidence>
<dbReference type="Pfam" id="PF00072">
    <property type="entry name" value="Response_reg"/>
    <property type="match status" value="1"/>
</dbReference>
<dbReference type="CDD" id="cd00130">
    <property type="entry name" value="PAS"/>
    <property type="match status" value="1"/>
</dbReference>
<comment type="catalytic activity">
    <reaction evidence="1">
        <text>ATP + protein L-histidine = ADP + protein N-phospho-L-histidine.</text>
        <dbReference type="EC" id="2.7.13.3"/>
    </reaction>
</comment>
<evidence type="ECO:0000313" key="21">
    <source>
        <dbReference type="EMBL" id="SIT36092.1"/>
    </source>
</evidence>
<evidence type="ECO:0000256" key="4">
    <source>
        <dbReference type="ARBA" id="ARBA00022679"/>
    </source>
</evidence>
<evidence type="ECO:0000259" key="19">
    <source>
        <dbReference type="PROSITE" id="PS50110"/>
    </source>
</evidence>
<keyword evidence="3 16" id="KW-0597">Phosphoprotein</keyword>
<dbReference type="SUPFAM" id="SSF53850">
    <property type="entry name" value="Periplasmic binding protein-like II"/>
    <property type="match status" value="2"/>
</dbReference>
<feature type="domain" description="Response regulatory" evidence="19">
    <location>
        <begin position="1239"/>
        <end position="1357"/>
    </location>
</feature>
<dbReference type="InterPro" id="IPR004358">
    <property type="entry name" value="Sig_transdc_His_kin-like_C"/>
</dbReference>
<dbReference type="InterPro" id="IPR036890">
    <property type="entry name" value="HATPase_C_sf"/>
</dbReference>
<feature type="chain" id="PRO_5012885045" description="Sensory/regulatory protein RpfC" evidence="17">
    <location>
        <begin position="49"/>
        <end position="1503"/>
    </location>
</feature>
<evidence type="ECO:0000256" key="16">
    <source>
        <dbReference type="PROSITE-ProRule" id="PRU00169"/>
    </source>
</evidence>
<dbReference type="InterPro" id="IPR003661">
    <property type="entry name" value="HisK_dim/P_dom"/>
</dbReference>
<dbReference type="STRING" id="1247936.BN2475_70079"/>
<comment type="function">
    <text evidence="11">Member of the two-component regulatory system BvgS/BvgA. Phosphorylates BvgA via a four-step phosphorelay in response to environmental signals.</text>
</comment>
<evidence type="ECO:0000259" key="20">
    <source>
        <dbReference type="PROSITE" id="PS50894"/>
    </source>
</evidence>
<keyword evidence="8" id="KW-0067">ATP-binding</keyword>
<dbReference type="Gene3D" id="3.30.565.10">
    <property type="entry name" value="Histidine kinase-like ATPase, C-terminal domain"/>
    <property type="match status" value="1"/>
</dbReference>
<dbReference type="InterPro" id="IPR011006">
    <property type="entry name" value="CheY-like_superfamily"/>
</dbReference>
<keyword evidence="9" id="KW-0902">Two-component regulatory system</keyword>
<comment type="subunit">
    <text evidence="12">At low DSF concentrations, interacts with RpfF.</text>
</comment>
<evidence type="ECO:0000256" key="12">
    <source>
        <dbReference type="ARBA" id="ARBA00064003"/>
    </source>
</evidence>
<feature type="modified residue" description="Phosphohistidine" evidence="15">
    <location>
        <position position="1444"/>
    </location>
</feature>
<dbReference type="GO" id="GO:0005886">
    <property type="term" value="C:plasma membrane"/>
    <property type="evidence" value="ECO:0007669"/>
    <property type="project" value="UniProtKB-SubCell"/>
</dbReference>
<dbReference type="PROSITE" id="PS50109">
    <property type="entry name" value="HIS_KIN"/>
    <property type="match status" value="1"/>
</dbReference>
<keyword evidence="4" id="KW-0808">Transferase</keyword>
<protein>
    <recommendedName>
        <fullName evidence="13">Sensory/regulatory protein RpfC</fullName>
        <ecNumber evidence="2">2.7.13.3</ecNumber>
    </recommendedName>
    <alternativeName>
        <fullName evidence="14">Virulence sensor protein BvgS</fullName>
    </alternativeName>
</protein>
<dbReference type="CDD" id="cd16922">
    <property type="entry name" value="HATPase_EvgS-ArcB-TorS-like"/>
    <property type="match status" value="1"/>
</dbReference>
<evidence type="ECO:0000256" key="3">
    <source>
        <dbReference type="ARBA" id="ARBA00022553"/>
    </source>
</evidence>
<dbReference type="InterPro" id="IPR036641">
    <property type="entry name" value="HPT_dom_sf"/>
</dbReference>
<dbReference type="Pfam" id="PF02518">
    <property type="entry name" value="HATPase_c"/>
    <property type="match status" value="1"/>
</dbReference>
<dbReference type="EC" id="2.7.13.3" evidence="2"/>
<dbReference type="SUPFAM" id="SSF52172">
    <property type="entry name" value="CheY-like"/>
    <property type="match status" value="1"/>
</dbReference>
<dbReference type="InterPro" id="IPR013656">
    <property type="entry name" value="PAS_4"/>
</dbReference>
<dbReference type="InterPro" id="IPR036097">
    <property type="entry name" value="HisK_dim/P_sf"/>
</dbReference>
<dbReference type="PRINTS" id="PR00344">
    <property type="entry name" value="BCTRLSENSOR"/>
</dbReference>
<dbReference type="InterPro" id="IPR003594">
    <property type="entry name" value="HATPase_dom"/>
</dbReference>